<keyword evidence="4 7" id="KW-1133">Transmembrane helix</keyword>
<feature type="domain" description="SAP" evidence="8">
    <location>
        <begin position="226"/>
        <end position="260"/>
    </location>
</feature>
<dbReference type="InterPro" id="IPR040746">
    <property type="entry name" value="THO1_MOS11_C"/>
</dbReference>
<dbReference type="InterPro" id="IPR003807">
    <property type="entry name" value="DUF202"/>
</dbReference>
<dbReference type="Proteomes" id="UP000825438">
    <property type="component" value="Chromosome VII"/>
</dbReference>
<dbReference type="Pfam" id="PF02037">
    <property type="entry name" value="SAP"/>
    <property type="match status" value="1"/>
</dbReference>
<evidence type="ECO:0000256" key="7">
    <source>
        <dbReference type="SAM" id="Phobius"/>
    </source>
</evidence>
<dbReference type="Pfam" id="PF02656">
    <property type="entry name" value="DUF202"/>
    <property type="match status" value="1"/>
</dbReference>
<feature type="region of interest" description="Disordered" evidence="6">
    <location>
        <begin position="259"/>
        <end position="320"/>
    </location>
</feature>
<feature type="compositionally biased region" description="Basic and acidic residues" evidence="6">
    <location>
        <begin position="268"/>
        <end position="320"/>
    </location>
</feature>
<comment type="subcellular location">
    <subcellularLocation>
        <location evidence="1">Cell membrane</location>
        <topology evidence="1">Multi-pass membrane protein</topology>
    </subcellularLocation>
</comment>
<dbReference type="EMBL" id="CP076755">
    <property type="protein sequence ID" value="QWW25825.1"/>
    <property type="molecule type" value="Genomic_DNA"/>
</dbReference>
<evidence type="ECO:0000256" key="3">
    <source>
        <dbReference type="ARBA" id="ARBA00022692"/>
    </source>
</evidence>
<evidence type="ECO:0000256" key="6">
    <source>
        <dbReference type="SAM" id="MobiDB-lite"/>
    </source>
</evidence>
<feature type="compositionally biased region" description="Basic residues" evidence="6">
    <location>
        <begin position="381"/>
        <end position="402"/>
    </location>
</feature>
<evidence type="ECO:0000313" key="9">
    <source>
        <dbReference type="EMBL" id="QWW25825.1"/>
    </source>
</evidence>
<dbReference type="SUPFAM" id="SSF68906">
    <property type="entry name" value="SAP domain"/>
    <property type="match status" value="1"/>
</dbReference>
<feature type="region of interest" description="Disordered" evidence="6">
    <location>
        <begin position="48"/>
        <end position="100"/>
    </location>
</feature>
<dbReference type="PANTHER" id="PTHR34187">
    <property type="entry name" value="FGR18P"/>
    <property type="match status" value="1"/>
</dbReference>
<dbReference type="PROSITE" id="PS50800">
    <property type="entry name" value="SAP"/>
    <property type="match status" value="1"/>
</dbReference>
<name>A0A8F2W5Z3_CANAR</name>
<dbReference type="InterPro" id="IPR036361">
    <property type="entry name" value="SAP_dom_sf"/>
</dbReference>
<keyword evidence="5 7" id="KW-0472">Membrane</keyword>
<feature type="region of interest" description="Disordered" evidence="6">
    <location>
        <begin position="377"/>
        <end position="402"/>
    </location>
</feature>
<feature type="transmembrane region" description="Helical" evidence="7">
    <location>
        <begin position="126"/>
        <end position="147"/>
    </location>
</feature>
<evidence type="ECO:0000256" key="2">
    <source>
        <dbReference type="ARBA" id="ARBA00022475"/>
    </source>
</evidence>
<feature type="transmembrane region" description="Helical" evidence="7">
    <location>
        <begin position="179"/>
        <end position="200"/>
    </location>
</feature>
<organism evidence="9">
    <name type="scientific">Candidozyma auris</name>
    <name type="common">Yeast</name>
    <name type="synonym">Candida auris</name>
    <dbReference type="NCBI Taxonomy" id="498019"/>
    <lineage>
        <taxon>Eukaryota</taxon>
        <taxon>Fungi</taxon>
        <taxon>Dikarya</taxon>
        <taxon>Ascomycota</taxon>
        <taxon>Saccharomycotina</taxon>
        <taxon>Pichiomycetes</taxon>
        <taxon>Metschnikowiaceae</taxon>
        <taxon>Candidozyma</taxon>
    </lineage>
</organism>
<keyword evidence="3 7" id="KW-0812">Transmembrane</keyword>
<evidence type="ECO:0000256" key="1">
    <source>
        <dbReference type="ARBA" id="ARBA00004651"/>
    </source>
</evidence>
<evidence type="ECO:0000259" key="8">
    <source>
        <dbReference type="PROSITE" id="PS50800"/>
    </source>
</evidence>
<evidence type="ECO:0000256" key="4">
    <source>
        <dbReference type="ARBA" id="ARBA00022989"/>
    </source>
</evidence>
<sequence>MKDVGQERYRNDNDKCEELKNHQVTDLDSDITDLPAFDKHVVASGTTETIRASSGGQSSKQQVSRRSSVRDTPIAASTTPRQRNANNNSTDEDTTNKEKLSKKLQPWVLANKGSVARDHMANERTFLAWIRSAMLTLTLGIAFIQMYSISSRATYALVEDADVSLKKKLRREDAGLDVLARPLSILCAVFAAFMVIAGYWPTNSSLQLQHFQSAPISTAYTIMTDYASLTVAQLKEQLKAKGLALDGKKADLVQRLVDSDAGEAQTEPAKEEPKEEPTKEEAPKQTEEKKEAPADENGAKTEEKVEDKKPKELSPEERKQLAVDLITKKIKRAEKFGDEQSAQAARKDLARVEKFGVDPGTALAREIGLVDKQVNSGLGNFRRRKGKGHRNKSKGKKGKVGK</sequence>
<dbReference type="InterPro" id="IPR052053">
    <property type="entry name" value="IM_YidH-like"/>
</dbReference>
<feature type="compositionally biased region" description="Polar residues" evidence="6">
    <location>
        <begin position="75"/>
        <end position="89"/>
    </location>
</feature>
<dbReference type="AlphaFoldDB" id="A0A8F2W5Z3"/>
<dbReference type="InterPro" id="IPR003034">
    <property type="entry name" value="SAP_dom"/>
</dbReference>
<dbReference type="PANTHER" id="PTHR34187:SF2">
    <property type="entry name" value="DUF202 DOMAIN-CONTAINING PROTEIN"/>
    <property type="match status" value="1"/>
</dbReference>
<proteinExistence type="predicted"/>
<gene>
    <name evidence="9" type="ORF">CA7LBN_004729</name>
</gene>
<keyword evidence="2" id="KW-1003">Cell membrane</keyword>
<dbReference type="Gene3D" id="1.10.720.30">
    <property type="entry name" value="SAP domain"/>
    <property type="match status" value="1"/>
</dbReference>
<evidence type="ECO:0000256" key="5">
    <source>
        <dbReference type="ARBA" id="ARBA00023136"/>
    </source>
</evidence>
<protein>
    <recommendedName>
        <fullName evidence="8">SAP domain-containing protein</fullName>
    </recommendedName>
</protein>
<accession>A0A8F2W5Z3</accession>
<dbReference type="Pfam" id="PF18592">
    <property type="entry name" value="Tho1_MOS11_C"/>
    <property type="match status" value="1"/>
</dbReference>
<reference evidence="9" key="1">
    <citation type="submission" date="2021-06" db="EMBL/GenBank/DDBJ databases">
        <title>Candida auris outbreak in lebanese hospital.</title>
        <authorList>
            <person name="Finianos M."/>
        </authorList>
    </citation>
    <scope>NUCLEOTIDE SEQUENCE</scope>
    <source>
        <strain evidence="9">CA7LBN</strain>
    </source>
</reference>
<dbReference type="SMART" id="SM00513">
    <property type="entry name" value="SAP"/>
    <property type="match status" value="1"/>
</dbReference>
<dbReference type="GO" id="GO:0005886">
    <property type="term" value="C:plasma membrane"/>
    <property type="evidence" value="ECO:0007669"/>
    <property type="project" value="UniProtKB-SubCell"/>
</dbReference>
<feature type="compositionally biased region" description="Low complexity" evidence="6">
    <location>
        <begin position="53"/>
        <end position="66"/>
    </location>
</feature>